<feature type="compositionally biased region" description="Basic and acidic residues" evidence="4">
    <location>
        <begin position="541"/>
        <end position="564"/>
    </location>
</feature>
<evidence type="ECO:0000313" key="7">
    <source>
        <dbReference type="Proteomes" id="UP001552299"/>
    </source>
</evidence>
<dbReference type="GO" id="GO:0005516">
    <property type="term" value="F:calmodulin binding"/>
    <property type="evidence" value="ECO:0007669"/>
    <property type="project" value="UniProtKB-KW"/>
</dbReference>
<feature type="compositionally biased region" description="Low complexity" evidence="4">
    <location>
        <begin position="514"/>
        <end position="527"/>
    </location>
</feature>
<comment type="caution">
    <text evidence="6">The sequence shown here is derived from an EMBL/GenBank/DDBJ whole genome shotgun (WGS) entry which is preliminary data.</text>
</comment>
<protein>
    <recommendedName>
        <fullName evidence="5">DUF4005 domain-containing protein</fullName>
    </recommendedName>
</protein>
<evidence type="ECO:0000259" key="5">
    <source>
        <dbReference type="Pfam" id="PF13178"/>
    </source>
</evidence>
<feature type="compositionally biased region" description="Polar residues" evidence="4">
    <location>
        <begin position="441"/>
        <end position="450"/>
    </location>
</feature>
<feature type="region of interest" description="Disordered" evidence="4">
    <location>
        <begin position="501"/>
        <end position="564"/>
    </location>
</feature>
<evidence type="ECO:0000313" key="6">
    <source>
        <dbReference type="EMBL" id="KAL0907775.1"/>
    </source>
</evidence>
<reference evidence="6 7" key="1">
    <citation type="journal article" date="2024" name="Plant Biotechnol. J.">
        <title>Dendrobium thyrsiflorum genome and its molecular insights into genes involved in important horticultural traits.</title>
        <authorList>
            <person name="Chen B."/>
            <person name="Wang J.Y."/>
            <person name="Zheng P.J."/>
            <person name="Li K.L."/>
            <person name="Liang Y.M."/>
            <person name="Chen X.F."/>
            <person name="Zhang C."/>
            <person name="Zhao X."/>
            <person name="He X."/>
            <person name="Zhang G.Q."/>
            <person name="Liu Z.J."/>
            <person name="Xu Q."/>
        </authorList>
    </citation>
    <scope>NUCLEOTIDE SEQUENCE [LARGE SCALE GENOMIC DNA]</scope>
    <source>
        <strain evidence="6">GZMU011</strain>
    </source>
</reference>
<evidence type="ECO:0000256" key="2">
    <source>
        <dbReference type="ARBA" id="ARBA00024341"/>
    </source>
</evidence>
<dbReference type="SMART" id="SM00015">
    <property type="entry name" value="IQ"/>
    <property type="match status" value="2"/>
</dbReference>
<dbReference type="EMBL" id="JANQDX010000017">
    <property type="protein sequence ID" value="KAL0907775.1"/>
    <property type="molecule type" value="Genomic_DNA"/>
</dbReference>
<comment type="subunit">
    <text evidence="3">Binds to multiple calmodulin (CaM) in the presence of Ca(2+) and CaM-like proteins.</text>
</comment>
<feature type="compositionally biased region" description="Polar residues" evidence="4">
    <location>
        <begin position="309"/>
        <end position="324"/>
    </location>
</feature>
<keyword evidence="7" id="KW-1185">Reference proteome</keyword>
<feature type="region of interest" description="Disordered" evidence="4">
    <location>
        <begin position="441"/>
        <end position="471"/>
    </location>
</feature>
<feature type="domain" description="DUF4005" evidence="5">
    <location>
        <begin position="455"/>
        <end position="531"/>
    </location>
</feature>
<dbReference type="PROSITE" id="PS50096">
    <property type="entry name" value="IQ"/>
    <property type="match status" value="2"/>
</dbReference>
<feature type="region of interest" description="Disordered" evidence="4">
    <location>
        <begin position="258"/>
        <end position="325"/>
    </location>
</feature>
<evidence type="ECO:0000256" key="4">
    <source>
        <dbReference type="SAM" id="MobiDB-lite"/>
    </source>
</evidence>
<dbReference type="CDD" id="cd23767">
    <property type="entry name" value="IQCD"/>
    <property type="match status" value="1"/>
</dbReference>
<dbReference type="AlphaFoldDB" id="A0ABD0U6A5"/>
<feature type="compositionally biased region" description="Polar residues" evidence="4">
    <location>
        <begin position="284"/>
        <end position="293"/>
    </location>
</feature>
<dbReference type="InterPro" id="IPR025064">
    <property type="entry name" value="DUF4005"/>
</dbReference>
<evidence type="ECO:0000256" key="1">
    <source>
        <dbReference type="ARBA" id="ARBA00022860"/>
    </source>
</evidence>
<dbReference type="Pfam" id="PF00612">
    <property type="entry name" value="IQ"/>
    <property type="match status" value="2"/>
</dbReference>
<dbReference type="Gene3D" id="1.20.5.190">
    <property type="match status" value="1"/>
</dbReference>
<dbReference type="PANTHER" id="PTHR32295:SF281">
    <property type="entry name" value="PROTEIN IQ-DOMAIN 31"/>
    <property type="match status" value="1"/>
</dbReference>
<dbReference type="Pfam" id="PF13178">
    <property type="entry name" value="DUF4005"/>
    <property type="match status" value="1"/>
</dbReference>
<evidence type="ECO:0000256" key="3">
    <source>
        <dbReference type="ARBA" id="ARBA00024378"/>
    </source>
</evidence>
<dbReference type="PANTHER" id="PTHR32295">
    <property type="entry name" value="IQ-DOMAIN 5-RELATED"/>
    <property type="match status" value="1"/>
</dbReference>
<keyword evidence="1" id="KW-0112">Calmodulin-binding</keyword>
<sequence>MGKSPGKWIKALLFGKKTARFNSSKGREASKTATQKGLAVEKAPTVSDVDSSVTSGPVFISTSSYVVNSEMENRTSEGLDNDELIRASTNPILEKDVQESGAPTDHEKMKDLAAIKVQAAFRGYLARRAFGALKGIIRLQALIRGHLVRRQAVVTLHSLLGIIKFQALFRGQRVRSSGIGLEISAKFPYRKAAVVQKLNSKKKLFANAFVIRLVSSSITGMPLRTQYVQCEPNSVFSWLERWTASLFWKQTLQGRKITGSKPQAKKNNYAMETESGRSKRGVRRNTTSSSDSGASVIADHEKPKRTLRKISSSTADSITENPQSELEKVKRNLRKVSNSMAETLGNVEVESDKLSPNLKNVSNTPSLVPYKSIEGSVEEIKNDMILTSETQLDLETESNSIPVGVLVVPCDDPCIDKLHPLQSINGDGNIPILMNGGLASNEDQTYNENQKSSKRRASFATKSEYEENGIQATPTVPSYMAATESAKAKLRAQNCLRVGSDSVEKNGVTRRHSLPSSNNSKLSSQSPRTQRFAHANGKCASKNDRTLLSSRDGHEKVAQVEWRR</sequence>
<dbReference type="InterPro" id="IPR000048">
    <property type="entry name" value="IQ_motif_EF-hand-BS"/>
</dbReference>
<proteinExistence type="inferred from homology"/>
<organism evidence="6 7">
    <name type="scientific">Dendrobium thyrsiflorum</name>
    <name type="common">Pinecone-like raceme dendrobium</name>
    <name type="synonym">Orchid</name>
    <dbReference type="NCBI Taxonomy" id="117978"/>
    <lineage>
        <taxon>Eukaryota</taxon>
        <taxon>Viridiplantae</taxon>
        <taxon>Streptophyta</taxon>
        <taxon>Embryophyta</taxon>
        <taxon>Tracheophyta</taxon>
        <taxon>Spermatophyta</taxon>
        <taxon>Magnoliopsida</taxon>
        <taxon>Liliopsida</taxon>
        <taxon>Asparagales</taxon>
        <taxon>Orchidaceae</taxon>
        <taxon>Epidendroideae</taxon>
        <taxon>Malaxideae</taxon>
        <taxon>Dendrobiinae</taxon>
        <taxon>Dendrobium</taxon>
    </lineage>
</organism>
<comment type="similarity">
    <text evidence="2">Belongs to the IQD family.</text>
</comment>
<accession>A0ABD0U6A5</accession>
<gene>
    <name evidence="6" type="ORF">M5K25_022210</name>
</gene>
<name>A0ABD0U6A5_DENTH</name>
<dbReference type="Proteomes" id="UP001552299">
    <property type="component" value="Unassembled WGS sequence"/>
</dbReference>